<gene>
    <name evidence="1" type="ORF">SAMN04487779_10413</name>
</gene>
<dbReference type="Gene3D" id="1.10.238.160">
    <property type="match status" value="1"/>
</dbReference>
<sequence length="80" mass="8464">MSEANPAPPAAEPAEALLIDVRGVCGLARISTPTIERLTAAGLFPAPRVVPGCRVRRWLKADIEQWVAALPPARGAVQPE</sequence>
<name>A0A1G7D7G2_9PROT</name>
<proteinExistence type="predicted"/>
<dbReference type="AlphaFoldDB" id="A0A1G7D7G2"/>
<evidence type="ECO:0000313" key="1">
    <source>
        <dbReference type="EMBL" id="SDE47473.1"/>
    </source>
</evidence>
<dbReference type="Proteomes" id="UP000198925">
    <property type="component" value="Unassembled WGS sequence"/>
</dbReference>
<organism evidence="1 2">
    <name type="scientific">Belnapia rosea</name>
    <dbReference type="NCBI Taxonomy" id="938405"/>
    <lineage>
        <taxon>Bacteria</taxon>
        <taxon>Pseudomonadati</taxon>
        <taxon>Pseudomonadota</taxon>
        <taxon>Alphaproteobacteria</taxon>
        <taxon>Acetobacterales</taxon>
        <taxon>Roseomonadaceae</taxon>
        <taxon>Belnapia</taxon>
    </lineage>
</organism>
<dbReference type="EMBL" id="FMZX01000041">
    <property type="protein sequence ID" value="SDE47473.1"/>
    <property type="molecule type" value="Genomic_DNA"/>
</dbReference>
<evidence type="ECO:0000313" key="2">
    <source>
        <dbReference type="Proteomes" id="UP000198925"/>
    </source>
</evidence>
<keyword evidence="2" id="KW-1185">Reference proteome</keyword>
<reference evidence="1 2" key="1">
    <citation type="submission" date="2016-10" db="EMBL/GenBank/DDBJ databases">
        <authorList>
            <person name="de Groot N.N."/>
        </authorList>
    </citation>
    <scope>NUCLEOTIDE SEQUENCE [LARGE SCALE GENOMIC DNA]</scope>
    <source>
        <strain evidence="1 2">CPCC 100156</strain>
    </source>
</reference>
<protein>
    <submittedName>
        <fullName evidence="1">Transcriptional regulator, AlpA family</fullName>
    </submittedName>
</protein>
<accession>A0A1G7D7G2</accession>